<organism evidence="2 3">
    <name type="scientific">Amphilophus citrinellus</name>
    <name type="common">Midas cichlid</name>
    <name type="synonym">Cichlasoma citrinellum</name>
    <dbReference type="NCBI Taxonomy" id="61819"/>
    <lineage>
        <taxon>Eukaryota</taxon>
        <taxon>Metazoa</taxon>
        <taxon>Chordata</taxon>
        <taxon>Craniata</taxon>
        <taxon>Vertebrata</taxon>
        <taxon>Euteleostomi</taxon>
        <taxon>Actinopterygii</taxon>
        <taxon>Neopterygii</taxon>
        <taxon>Teleostei</taxon>
        <taxon>Neoteleostei</taxon>
        <taxon>Acanthomorphata</taxon>
        <taxon>Ovalentaria</taxon>
        <taxon>Cichlomorphae</taxon>
        <taxon>Cichliformes</taxon>
        <taxon>Cichlidae</taxon>
        <taxon>New World cichlids</taxon>
        <taxon>Cichlasomatinae</taxon>
        <taxon>Heroini</taxon>
        <taxon>Amphilophus</taxon>
    </lineage>
</organism>
<accession>A0A3Q0S7H2</accession>
<evidence type="ECO:0000256" key="1">
    <source>
        <dbReference type="SAM" id="SignalP"/>
    </source>
</evidence>
<dbReference type="OMA" id="CACTWLR"/>
<dbReference type="GeneTree" id="ENSGT00940000175947"/>
<protein>
    <submittedName>
        <fullName evidence="2">Uncharacterized protein</fullName>
    </submittedName>
</protein>
<name>A0A3Q0S7H2_AMPCI</name>
<reference evidence="2" key="1">
    <citation type="submission" date="2025-08" db="UniProtKB">
        <authorList>
            <consortium name="Ensembl"/>
        </authorList>
    </citation>
    <scope>IDENTIFICATION</scope>
</reference>
<sequence>MAGLQDFHQGSHCHRKTWINILLGILQFLLPCVQHGGAQLQGFQMSPSVVEVWQPEDAEPLVPLQVGSFYGCACTWLRRN</sequence>
<proteinExistence type="predicted"/>
<feature type="signal peptide" evidence="1">
    <location>
        <begin position="1"/>
        <end position="38"/>
    </location>
</feature>
<dbReference type="STRING" id="61819.ENSACIP00000019036"/>
<dbReference type="AlphaFoldDB" id="A0A3Q0S7H2"/>
<keyword evidence="1" id="KW-0732">Signal</keyword>
<dbReference type="Ensembl" id="ENSACIT00000019549.1">
    <property type="protein sequence ID" value="ENSACIP00000019036.1"/>
    <property type="gene ID" value="ENSACIG00000014845.1"/>
</dbReference>
<reference evidence="2" key="2">
    <citation type="submission" date="2025-09" db="UniProtKB">
        <authorList>
            <consortium name="Ensembl"/>
        </authorList>
    </citation>
    <scope>IDENTIFICATION</scope>
</reference>
<keyword evidence="3" id="KW-1185">Reference proteome</keyword>
<evidence type="ECO:0000313" key="2">
    <source>
        <dbReference type="Ensembl" id="ENSACIP00000019036.1"/>
    </source>
</evidence>
<evidence type="ECO:0000313" key="3">
    <source>
        <dbReference type="Proteomes" id="UP000261340"/>
    </source>
</evidence>
<dbReference type="Proteomes" id="UP000261340">
    <property type="component" value="Unplaced"/>
</dbReference>
<feature type="chain" id="PRO_5018723199" evidence="1">
    <location>
        <begin position="39"/>
        <end position="80"/>
    </location>
</feature>